<protein>
    <submittedName>
        <fullName evidence="2">Uncharacterized protein YhfF</fullName>
    </submittedName>
</protein>
<dbReference type="Pfam" id="PF13302">
    <property type="entry name" value="Acetyltransf_3"/>
    <property type="match status" value="1"/>
</dbReference>
<dbReference type="InterPro" id="IPR009326">
    <property type="entry name" value="DUF984"/>
</dbReference>
<evidence type="ECO:0000313" key="2">
    <source>
        <dbReference type="EMBL" id="SDU99941.1"/>
    </source>
</evidence>
<dbReference type="InterPro" id="IPR007374">
    <property type="entry name" value="ASCH_domain"/>
</dbReference>
<gene>
    <name evidence="2" type="ORF">SAMN04488544_3238</name>
</gene>
<evidence type="ECO:0000259" key="1">
    <source>
        <dbReference type="PROSITE" id="PS51186"/>
    </source>
</evidence>
<sequence length="344" mass="37211">MDAAAEPDRAAVAAFWESFRSATGVPGEPADVFAFGDSAAMADELADLVLAGTKRATAGALAEHDEHPPPPSVGDHAVVVRGDGTPVAVLRTTEVRVGPLSSVDDAFARDEGEGDRTRDWWVAAHRAFFRRVSEATGTSLGEDPELVFERFVVVFTAPASAGPDEVLTPRLRLRPWADADRPAFAAMNADPAVMEHLPAVLDRAGSDLLLDRLVAVWSERGHGLWALERRADGRFLGWAGLNPMPPGTPGAGEWEIGWRLVREAWGHGYATEAAREGLRLARERGEERVWSMTVPANVRSTAVMRRLGLSFHSAFDNPRFAEGHRLRAHVAYVLELQGPPGDAP</sequence>
<dbReference type="GO" id="GO:0016747">
    <property type="term" value="F:acyltransferase activity, transferring groups other than amino-acyl groups"/>
    <property type="evidence" value="ECO:0007669"/>
    <property type="project" value="InterPro"/>
</dbReference>
<keyword evidence="3" id="KW-1185">Reference proteome</keyword>
<dbReference type="EMBL" id="LT629799">
    <property type="protein sequence ID" value="SDU99941.1"/>
    <property type="molecule type" value="Genomic_DNA"/>
</dbReference>
<dbReference type="Gene3D" id="3.40.630.30">
    <property type="match status" value="1"/>
</dbReference>
<dbReference type="Proteomes" id="UP000198825">
    <property type="component" value="Chromosome I"/>
</dbReference>
<dbReference type="CDD" id="cd06553">
    <property type="entry name" value="ASCH_Ef3133_like"/>
    <property type="match status" value="1"/>
</dbReference>
<dbReference type="Gene3D" id="3.10.400.10">
    <property type="entry name" value="Sulfate adenylyltransferase"/>
    <property type="match status" value="1"/>
</dbReference>
<evidence type="ECO:0000313" key="3">
    <source>
        <dbReference type="Proteomes" id="UP000198825"/>
    </source>
</evidence>
<dbReference type="InterPro" id="IPR000182">
    <property type="entry name" value="GNAT_dom"/>
</dbReference>
<dbReference type="PANTHER" id="PTHR43792:SF1">
    <property type="entry name" value="N-ACETYLTRANSFERASE DOMAIN-CONTAINING PROTEIN"/>
    <property type="match status" value="1"/>
</dbReference>
<dbReference type="SMART" id="SM01022">
    <property type="entry name" value="ASCH"/>
    <property type="match status" value="1"/>
</dbReference>
<dbReference type="PROSITE" id="PS51186">
    <property type="entry name" value="GNAT"/>
    <property type="match status" value="1"/>
</dbReference>
<dbReference type="PANTHER" id="PTHR43792">
    <property type="entry name" value="GNAT FAMILY, PUTATIVE (AFU_ORTHOLOGUE AFUA_3G00765)-RELATED-RELATED"/>
    <property type="match status" value="1"/>
</dbReference>
<dbReference type="Pfam" id="PF04266">
    <property type="entry name" value="ASCH"/>
    <property type="match status" value="1"/>
</dbReference>
<dbReference type="InterPro" id="IPR051531">
    <property type="entry name" value="N-acetyltransferase"/>
</dbReference>
<dbReference type="STRING" id="546874.SAMN04488544_3238"/>
<dbReference type="AlphaFoldDB" id="A0A1H2N455"/>
<dbReference type="InterPro" id="IPR016181">
    <property type="entry name" value="Acyl_CoA_acyltransferase"/>
</dbReference>
<dbReference type="InterPro" id="IPR015947">
    <property type="entry name" value="PUA-like_sf"/>
</dbReference>
<proteinExistence type="predicted"/>
<dbReference type="RefSeq" id="WP_197680475.1">
    <property type="nucleotide sequence ID" value="NZ_LT629799.1"/>
</dbReference>
<dbReference type="SUPFAM" id="SSF55729">
    <property type="entry name" value="Acyl-CoA N-acyltransferases (Nat)"/>
    <property type="match status" value="1"/>
</dbReference>
<dbReference type="SUPFAM" id="SSF88697">
    <property type="entry name" value="PUA domain-like"/>
    <property type="match status" value="1"/>
</dbReference>
<name>A0A1H2N455_9ACTN</name>
<accession>A0A1H2N455</accession>
<organism evidence="2 3">
    <name type="scientific">Microlunatus sagamiharensis</name>
    <dbReference type="NCBI Taxonomy" id="546874"/>
    <lineage>
        <taxon>Bacteria</taxon>
        <taxon>Bacillati</taxon>
        <taxon>Actinomycetota</taxon>
        <taxon>Actinomycetes</taxon>
        <taxon>Propionibacteriales</taxon>
        <taxon>Propionibacteriaceae</taxon>
        <taxon>Microlunatus</taxon>
    </lineage>
</organism>
<feature type="domain" description="N-acetyltransferase" evidence="1">
    <location>
        <begin position="171"/>
        <end position="339"/>
    </location>
</feature>
<reference evidence="3" key="1">
    <citation type="submission" date="2016-10" db="EMBL/GenBank/DDBJ databases">
        <authorList>
            <person name="Varghese N."/>
            <person name="Submissions S."/>
        </authorList>
    </citation>
    <scope>NUCLEOTIDE SEQUENCE [LARGE SCALE GENOMIC DNA]</scope>
    <source>
        <strain evidence="3">DSM 21743</strain>
    </source>
</reference>